<evidence type="ECO:0000313" key="2">
    <source>
        <dbReference type="EMBL" id="OBZ70667.1"/>
    </source>
</evidence>
<comment type="caution">
    <text evidence="2">The sequence shown here is derived from an EMBL/GenBank/DDBJ whole genome shotgun (WGS) entry which is preliminary data.</text>
</comment>
<dbReference type="OrthoDB" id="75724at2759"/>
<dbReference type="Gene3D" id="3.40.525.10">
    <property type="entry name" value="CRAL-TRIO lipid binding domain"/>
    <property type="match status" value="1"/>
</dbReference>
<evidence type="ECO:0000313" key="3">
    <source>
        <dbReference type="Proteomes" id="UP000092993"/>
    </source>
</evidence>
<dbReference type="EMBL" id="LUGG01000013">
    <property type="protein sequence ID" value="OBZ70667.1"/>
    <property type="molecule type" value="Genomic_DNA"/>
</dbReference>
<name>A0A1C7M2E0_GRIFR</name>
<protein>
    <recommendedName>
        <fullName evidence="1">CRAL-TRIO domain-containing protein</fullName>
    </recommendedName>
</protein>
<dbReference type="CDD" id="cd00170">
    <property type="entry name" value="SEC14"/>
    <property type="match status" value="1"/>
</dbReference>
<sequence>MAIHDLLQYHYHTLSELYEENSDNVRTLQRTLIQDILPGLVDELELDGESKERTRRCIDFPNIETPQIYGIICLGTHTRGYLVASHDNTPSYINPLSAFLHCLPANARDPFGRPILVLKLAHVLGSTTDSKNVFIHYMELLRLHLEQLNSVRKDEEMATQPVLQYVVLLDIQGISMQCVQNVDTVSWYVHELLPRFPGMLAAVFILNYSWDLEYCKACIADLSPIKSVFPLYRGTARILQSVISSSRVRRRSSISIATRRSAGCPYGTASEFSGVLQSSDHIFSHLSPLRCRSISSVAHVVSQSLLWLPYLLPSYRTDAALRASKKARFATYPCTFMVARWKDHILAGDGNSPMTPSTTALWPVISLSQMLLWRF</sequence>
<dbReference type="AlphaFoldDB" id="A0A1C7M2E0"/>
<organism evidence="2 3">
    <name type="scientific">Grifola frondosa</name>
    <name type="common">Maitake</name>
    <name type="synonym">Polyporus frondosus</name>
    <dbReference type="NCBI Taxonomy" id="5627"/>
    <lineage>
        <taxon>Eukaryota</taxon>
        <taxon>Fungi</taxon>
        <taxon>Dikarya</taxon>
        <taxon>Basidiomycota</taxon>
        <taxon>Agaricomycotina</taxon>
        <taxon>Agaricomycetes</taxon>
        <taxon>Polyporales</taxon>
        <taxon>Grifolaceae</taxon>
        <taxon>Grifola</taxon>
    </lineage>
</organism>
<dbReference type="STRING" id="5627.A0A1C7M2E0"/>
<dbReference type="InterPro" id="IPR036865">
    <property type="entry name" value="CRAL-TRIO_dom_sf"/>
</dbReference>
<accession>A0A1C7M2E0</accession>
<feature type="domain" description="CRAL-TRIO" evidence="1">
    <location>
        <begin position="106"/>
        <end position="211"/>
    </location>
</feature>
<dbReference type="Pfam" id="PF00650">
    <property type="entry name" value="CRAL_TRIO"/>
    <property type="match status" value="1"/>
</dbReference>
<proteinExistence type="predicted"/>
<gene>
    <name evidence="2" type="ORF">A0H81_09354</name>
</gene>
<dbReference type="SUPFAM" id="SSF52087">
    <property type="entry name" value="CRAL/TRIO domain"/>
    <property type="match status" value="1"/>
</dbReference>
<dbReference type="Proteomes" id="UP000092993">
    <property type="component" value="Unassembled WGS sequence"/>
</dbReference>
<dbReference type="InterPro" id="IPR001251">
    <property type="entry name" value="CRAL-TRIO_dom"/>
</dbReference>
<evidence type="ECO:0000259" key="1">
    <source>
        <dbReference type="Pfam" id="PF00650"/>
    </source>
</evidence>
<keyword evidence="3" id="KW-1185">Reference proteome</keyword>
<reference evidence="2 3" key="1">
    <citation type="submission" date="2016-03" db="EMBL/GenBank/DDBJ databases">
        <title>Whole genome sequencing of Grifola frondosa 9006-11.</title>
        <authorList>
            <person name="Min B."/>
            <person name="Park H."/>
            <person name="Kim J.-G."/>
            <person name="Cho H."/>
            <person name="Oh Y.-L."/>
            <person name="Kong W.-S."/>
            <person name="Choi I.-G."/>
        </authorList>
    </citation>
    <scope>NUCLEOTIDE SEQUENCE [LARGE SCALE GENOMIC DNA]</scope>
    <source>
        <strain evidence="2 3">9006-11</strain>
    </source>
</reference>